<evidence type="ECO:0008006" key="4">
    <source>
        <dbReference type="Google" id="ProtNLM"/>
    </source>
</evidence>
<keyword evidence="3" id="KW-1185">Reference proteome</keyword>
<feature type="region of interest" description="Disordered" evidence="1">
    <location>
        <begin position="834"/>
        <end position="877"/>
    </location>
</feature>
<feature type="compositionally biased region" description="Polar residues" evidence="1">
    <location>
        <begin position="918"/>
        <end position="931"/>
    </location>
</feature>
<feature type="compositionally biased region" description="Polar residues" evidence="1">
    <location>
        <begin position="74"/>
        <end position="86"/>
    </location>
</feature>
<feature type="compositionally biased region" description="Acidic residues" evidence="1">
    <location>
        <begin position="944"/>
        <end position="956"/>
    </location>
</feature>
<proteinExistence type="predicted"/>
<evidence type="ECO:0000313" key="3">
    <source>
        <dbReference type="Proteomes" id="UP000076837"/>
    </source>
</evidence>
<sequence>MTKPRRQHGAVRQLGAINKILRPEPQAQHRNLISDPDSRSGAQYDRSQESRGRASKYRASHRQEGARQAEHNVSEQTQPRQPTKLQSRIKRDGENQHSSPAGRFSQSQHPRGAQPHLHSPEQERPRSSEGVQTKGPKPHEHNIKFLPRLEASTKDNNGSRMGSEKRKRSRVGVGDEGRRNQGSKRHQTVRPNALQLKQQIHCPTAVRSSSAIEPADASTIPTVKCSGRTVRKVHSQQPSPPSSNGTPKPECHPQDLKKITVVESRNTRPSKPGERLSGQRTPPVPKTVTALREGCKSIGVRGFELEGRLAVSEQAAKSPLSPNTRKIACQTQILDVTLAVSTPSCTTPQKTKRQRDGTDDAEPVYKRLRQARSSSPFSPLCAKNECPASVAEGIHRASPGVTKLPTKHRSSLQQPQARAVPFDELFAPVAPNPECDFKILDYDNESVPVLYSGLIDHSDSTKLLNCPPEELVFDALDAIEASLRPFSEYGWPTAIDLLGRTPSKESPTKVLNDVDLYLHKKDGKLYVATDLGLIITAEYLKLIDVPETQPVRFDGRIPPWAKVALRAREKRKVVQIFGRLRKIKKITAQGDLEATETKRKNPEATAEAAKKVEARETSQLHQMADENVEYEEILEAERPGGLPLPLGSSVIVYKVDNNDQWAYGRLCDSGQKGWFPISHTCPVDWSLDRFPRSSTGFLDKPLPMSQDPEEKDWNGLLDYIRRQGFPVGPTWKQTCAATASTAARTYAISKAIADLNTTRSCNADMSTPPELVTLEATKTPLKQPRPEVVQPAETHVVRSDDLPIEPLREVPTTVSTRTTLTTATDISKNGAQISASDDKATKRVGDASTKVILPRNTAQPAPRVSEASAQADNMSEAAQPVVAEVMTENATMLGKEEHEPASRTAAYQPEPQGRQEDGQSVSSASTRNPFTVSRCDPFARNDDIEYDWDDSDDEEL</sequence>
<feature type="compositionally biased region" description="Basic and acidic residues" evidence="1">
    <location>
        <begin position="118"/>
        <end position="127"/>
    </location>
</feature>
<dbReference type="SUPFAM" id="SSF50044">
    <property type="entry name" value="SH3-domain"/>
    <property type="match status" value="1"/>
</dbReference>
<feature type="compositionally biased region" description="Basic and acidic residues" evidence="1">
    <location>
        <begin position="836"/>
        <end position="845"/>
    </location>
</feature>
<name>A0A163I6L8_DIDRA</name>
<evidence type="ECO:0000313" key="2">
    <source>
        <dbReference type="EMBL" id="KZM25630.1"/>
    </source>
</evidence>
<organism evidence="2 3">
    <name type="scientific">Didymella rabiei</name>
    <name type="common">Chickpea ascochyta blight fungus</name>
    <name type="synonym">Mycosphaerella rabiei</name>
    <dbReference type="NCBI Taxonomy" id="5454"/>
    <lineage>
        <taxon>Eukaryota</taxon>
        <taxon>Fungi</taxon>
        <taxon>Dikarya</taxon>
        <taxon>Ascomycota</taxon>
        <taxon>Pezizomycotina</taxon>
        <taxon>Dothideomycetes</taxon>
        <taxon>Pleosporomycetidae</taxon>
        <taxon>Pleosporales</taxon>
        <taxon>Pleosporineae</taxon>
        <taxon>Didymellaceae</taxon>
        <taxon>Ascochyta</taxon>
    </lineage>
</organism>
<accession>A0A163I6L8</accession>
<dbReference type="EMBL" id="JYNV01000123">
    <property type="protein sequence ID" value="KZM25630.1"/>
    <property type="molecule type" value="Genomic_DNA"/>
</dbReference>
<feature type="region of interest" description="Disordered" evidence="1">
    <location>
        <begin position="223"/>
        <end position="286"/>
    </location>
</feature>
<feature type="compositionally biased region" description="Basic and acidic residues" evidence="1">
    <location>
        <begin position="249"/>
        <end position="260"/>
    </location>
</feature>
<evidence type="ECO:0000256" key="1">
    <source>
        <dbReference type="SAM" id="MobiDB-lite"/>
    </source>
</evidence>
<reference evidence="2 3" key="1">
    <citation type="journal article" date="2016" name="Sci. Rep.">
        <title>Draft genome sequencing and secretome analysis of fungal phytopathogen Ascochyta rabiei provides insight into the necrotrophic effector repertoire.</title>
        <authorList>
            <person name="Verma S."/>
            <person name="Gazara R.K."/>
            <person name="Nizam S."/>
            <person name="Parween S."/>
            <person name="Chattopadhyay D."/>
            <person name="Verma P.K."/>
        </authorList>
    </citation>
    <scope>NUCLEOTIDE SEQUENCE [LARGE SCALE GENOMIC DNA]</scope>
    <source>
        <strain evidence="2 3">ArDII</strain>
    </source>
</reference>
<dbReference type="AlphaFoldDB" id="A0A163I6L8"/>
<feature type="region of interest" description="Disordered" evidence="1">
    <location>
        <begin position="343"/>
        <end position="362"/>
    </location>
</feature>
<feature type="compositionally biased region" description="Basic and acidic residues" evidence="1">
    <location>
        <begin position="61"/>
        <end position="73"/>
    </location>
</feature>
<feature type="region of interest" description="Disordered" evidence="1">
    <location>
        <begin position="894"/>
        <end position="956"/>
    </location>
</feature>
<comment type="caution">
    <text evidence="2">The sequence shown here is derived from an EMBL/GenBank/DDBJ whole genome shotgun (WGS) entry which is preliminary data.</text>
</comment>
<protein>
    <recommendedName>
        <fullName evidence="4">SH3 domain-containing protein</fullName>
    </recommendedName>
</protein>
<gene>
    <name evidence="2" type="ORF">ST47_g3179</name>
</gene>
<dbReference type="InterPro" id="IPR036028">
    <property type="entry name" value="SH3-like_dom_sf"/>
</dbReference>
<dbReference type="Gene3D" id="2.30.30.40">
    <property type="entry name" value="SH3 Domains"/>
    <property type="match status" value="1"/>
</dbReference>
<feature type="compositionally biased region" description="Polar residues" evidence="1">
    <location>
        <begin position="96"/>
        <end position="109"/>
    </location>
</feature>
<dbReference type="Proteomes" id="UP000076837">
    <property type="component" value="Unassembled WGS sequence"/>
</dbReference>
<feature type="region of interest" description="Disordered" evidence="1">
    <location>
        <begin position="1"/>
        <end position="199"/>
    </location>
</feature>